<dbReference type="KEGG" id="mhay:VK67_10780"/>
<dbReference type="KEGG" id="mhaq:WC39_10775"/>
<reference evidence="6 7" key="2">
    <citation type="journal article" date="2019" name="Vet. Microbiol.">
        <title>Genetic characterization of susceptible and multi-drug resistant Mannheimia haemolytica isolated from high-risk stocker calves prior to and after antimicrobial metaphylaxis.</title>
        <authorList>
            <person name="Snyder E.R."/>
            <person name="Alvarez-Narvaez S."/>
            <person name="Credille B.C."/>
        </authorList>
    </citation>
    <scope>NUCLEOTIDE SEQUENCE [LARGE SCALE GENOMIC DNA]</scope>
    <source>
        <strain evidence="4 6">UGA-R5-128-1</strain>
        <strain evidence="3 7">UGA-R7-163-1</strain>
    </source>
</reference>
<dbReference type="Proteomes" id="UP000318394">
    <property type="component" value="Unassembled WGS sequence"/>
</dbReference>
<evidence type="ECO:0000313" key="5">
    <source>
        <dbReference type="Proteomes" id="UP000254031"/>
    </source>
</evidence>
<name>A0A249A3K7_MANHA</name>
<organism evidence="4 6">
    <name type="scientific">Mannheimia haemolytica</name>
    <name type="common">Pasteurella haemolytica</name>
    <dbReference type="NCBI Taxonomy" id="75985"/>
    <lineage>
        <taxon>Bacteria</taxon>
        <taxon>Pseudomonadati</taxon>
        <taxon>Pseudomonadota</taxon>
        <taxon>Gammaproteobacteria</taxon>
        <taxon>Pasteurellales</taxon>
        <taxon>Pasteurellaceae</taxon>
        <taxon>Mannheimia</taxon>
    </lineage>
</organism>
<dbReference type="Proteomes" id="UP000315164">
    <property type="component" value="Unassembled WGS sequence"/>
</dbReference>
<evidence type="ECO:0000256" key="1">
    <source>
        <dbReference type="SAM" id="Phobius"/>
    </source>
</evidence>
<gene>
    <name evidence="4" type="ORF">FEA53_06445</name>
    <name evidence="3" type="ORF">FEB89_07590</name>
    <name evidence="2" type="ORF">NCTC9380_02614</name>
</gene>
<keyword evidence="1" id="KW-0472">Membrane</keyword>
<dbReference type="EMBL" id="VAJB01000010">
    <property type="protein sequence ID" value="TRB74740.1"/>
    <property type="molecule type" value="Genomic_DNA"/>
</dbReference>
<dbReference type="Proteomes" id="UP000254031">
    <property type="component" value="Unassembled WGS sequence"/>
</dbReference>
<evidence type="ECO:0000313" key="4">
    <source>
        <dbReference type="EMBL" id="TRB74740.1"/>
    </source>
</evidence>
<sequence length="100" mass="11329">MLTKLNNRITEWAGFEACVTRTECTAKWLLAVALVGWSIFYWLDAIQSIQSLSEGVSFVLIYGLILTILAWVGVYLAWGVAILLTLATEPFIWLYRKICP</sequence>
<evidence type="ECO:0000313" key="2">
    <source>
        <dbReference type="EMBL" id="STY67262.1"/>
    </source>
</evidence>
<keyword evidence="7" id="KW-1185">Reference proteome</keyword>
<feature type="transmembrane region" description="Helical" evidence="1">
    <location>
        <begin position="25"/>
        <end position="43"/>
    </location>
</feature>
<keyword evidence="1" id="KW-1133">Transmembrane helix</keyword>
<dbReference type="EMBL" id="VAJI01000013">
    <property type="protein sequence ID" value="TRB37361.1"/>
    <property type="molecule type" value="Genomic_DNA"/>
</dbReference>
<protein>
    <submittedName>
        <fullName evidence="4">Uncharacterized protein</fullName>
    </submittedName>
</protein>
<evidence type="ECO:0000313" key="7">
    <source>
        <dbReference type="Proteomes" id="UP000318394"/>
    </source>
</evidence>
<dbReference type="RefSeq" id="WP_006249646.1">
    <property type="nucleotide sequence ID" value="NZ_CP011098.1"/>
</dbReference>
<dbReference type="EMBL" id="UGPL01000006">
    <property type="protein sequence ID" value="STY67262.1"/>
    <property type="molecule type" value="Genomic_DNA"/>
</dbReference>
<evidence type="ECO:0000313" key="3">
    <source>
        <dbReference type="EMBL" id="TRB37361.1"/>
    </source>
</evidence>
<proteinExistence type="predicted"/>
<reference evidence="2 5" key="1">
    <citation type="submission" date="2018-06" db="EMBL/GenBank/DDBJ databases">
        <authorList>
            <consortium name="Pathogen Informatics"/>
            <person name="Doyle S."/>
        </authorList>
    </citation>
    <scope>NUCLEOTIDE SEQUENCE [LARGE SCALE GENOMIC DNA]</scope>
    <source>
        <strain evidence="2 5">NCTC9380</strain>
    </source>
</reference>
<keyword evidence="1" id="KW-0812">Transmembrane</keyword>
<dbReference type="GeneID" id="67369859"/>
<dbReference type="AlphaFoldDB" id="A0A249A3K7"/>
<evidence type="ECO:0000313" key="6">
    <source>
        <dbReference type="Proteomes" id="UP000315164"/>
    </source>
</evidence>
<accession>A0A249A3K7</accession>